<dbReference type="Proteomes" id="UP000399692">
    <property type="component" value="Unassembled WGS sequence"/>
</dbReference>
<accession>A0A5E6SFC3</accession>
<name>A0A5E6SFC3_PSEFL</name>
<dbReference type="AlphaFoldDB" id="A0A5E6SFC3"/>
<proteinExistence type="predicted"/>
<protein>
    <submittedName>
        <fullName evidence="1">Uncharacterized protein</fullName>
    </submittedName>
</protein>
<evidence type="ECO:0000313" key="1">
    <source>
        <dbReference type="EMBL" id="VVM79624.1"/>
    </source>
</evidence>
<reference evidence="1 2" key="1">
    <citation type="submission" date="2019-09" db="EMBL/GenBank/DDBJ databases">
        <authorList>
            <person name="Chandra G."/>
            <person name="Truman W A."/>
        </authorList>
    </citation>
    <scope>NUCLEOTIDE SEQUENCE [LARGE SCALE GENOMIC DNA]</scope>
    <source>
        <strain evidence="1">PS631</strain>
    </source>
</reference>
<gene>
    <name evidence="1" type="ORF">PS631_02261</name>
</gene>
<sequence length="180" mass="19679">MHNFCSTIRMGCTGCRKGEVTEENNSMYGHDKMCLQHNLATCARSTSIDASEARPGTVHSALPDLRLPMPSFPDPAQSMEALPVPLGHSDPATVRTARPHGHVPTLFESAHHRSLNLRKVRLLLHYSCVNFSQYHFGSRLSCSCNIAFMPSSGLPSQRYCAWRVGDLSLGNPSGTSTSIP</sequence>
<dbReference type="EMBL" id="CABVHF010000006">
    <property type="protein sequence ID" value="VVM79624.1"/>
    <property type="molecule type" value="Genomic_DNA"/>
</dbReference>
<organism evidence="1 2">
    <name type="scientific">Pseudomonas fluorescens</name>
    <dbReference type="NCBI Taxonomy" id="294"/>
    <lineage>
        <taxon>Bacteria</taxon>
        <taxon>Pseudomonadati</taxon>
        <taxon>Pseudomonadota</taxon>
        <taxon>Gammaproteobacteria</taxon>
        <taxon>Pseudomonadales</taxon>
        <taxon>Pseudomonadaceae</taxon>
        <taxon>Pseudomonas</taxon>
    </lineage>
</organism>
<evidence type="ECO:0000313" key="2">
    <source>
        <dbReference type="Proteomes" id="UP000399692"/>
    </source>
</evidence>